<dbReference type="AlphaFoldDB" id="A0A4Y2HRL5"/>
<feature type="domain" description="Photolyase/cryptochrome alpha/beta" evidence="8">
    <location>
        <begin position="101"/>
        <end position="230"/>
    </location>
</feature>
<feature type="region of interest" description="Disordered" evidence="7">
    <location>
        <begin position="589"/>
        <end position="640"/>
    </location>
</feature>
<dbReference type="EMBL" id="BGPR01002110">
    <property type="protein sequence ID" value="GBM67888.1"/>
    <property type="molecule type" value="Genomic_DNA"/>
</dbReference>
<dbReference type="InterPro" id="IPR036155">
    <property type="entry name" value="Crypto/Photolyase_N_sf"/>
</dbReference>
<feature type="binding site" evidence="5">
    <location>
        <begin position="349"/>
        <end position="353"/>
    </location>
    <ligand>
        <name>FAD</name>
        <dbReference type="ChEBI" id="CHEBI:57692"/>
    </ligand>
</feature>
<dbReference type="Gene3D" id="1.10.579.10">
    <property type="entry name" value="DNA Cyclobutane Dipyrimidine Photolyase, subunit A, domain 3"/>
    <property type="match status" value="1"/>
</dbReference>
<protein>
    <submittedName>
        <fullName evidence="9">Cryptochrome-1</fullName>
    </submittedName>
</protein>
<dbReference type="InterPro" id="IPR006050">
    <property type="entry name" value="DNA_photolyase_N"/>
</dbReference>
<dbReference type="Gene3D" id="1.25.40.80">
    <property type="match status" value="1"/>
</dbReference>
<name>A0A4Y2HRL5_ARAVE</name>
<proteinExistence type="inferred from homology"/>
<organism evidence="9 10">
    <name type="scientific">Araneus ventricosus</name>
    <name type="common">Orbweaver spider</name>
    <name type="synonym">Epeira ventricosa</name>
    <dbReference type="NCBI Taxonomy" id="182803"/>
    <lineage>
        <taxon>Eukaryota</taxon>
        <taxon>Metazoa</taxon>
        <taxon>Ecdysozoa</taxon>
        <taxon>Arthropoda</taxon>
        <taxon>Chelicerata</taxon>
        <taxon>Arachnida</taxon>
        <taxon>Araneae</taxon>
        <taxon>Araneomorphae</taxon>
        <taxon>Entelegynae</taxon>
        <taxon>Araneoidea</taxon>
        <taxon>Araneidae</taxon>
        <taxon>Araneus</taxon>
    </lineage>
</organism>
<evidence type="ECO:0000256" key="2">
    <source>
        <dbReference type="ARBA" id="ARBA00022630"/>
    </source>
</evidence>
<dbReference type="PANTHER" id="PTHR11455">
    <property type="entry name" value="CRYPTOCHROME"/>
    <property type="match status" value="1"/>
</dbReference>
<feature type="site" description="Electron transfer via tryptophanyl radical" evidence="6">
    <location>
        <position position="476"/>
    </location>
</feature>
<dbReference type="GO" id="GO:0071949">
    <property type="term" value="F:FAD binding"/>
    <property type="evidence" value="ECO:0007669"/>
    <property type="project" value="TreeGrafter"/>
</dbReference>
<feature type="compositionally biased region" description="Basic and acidic residues" evidence="7">
    <location>
        <begin position="589"/>
        <end position="613"/>
    </location>
</feature>
<feature type="site" description="Electron transfer via tryptophanyl radical" evidence="6">
    <location>
        <position position="422"/>
    </location>
</feature>
<dbReference type="Proteomes" id="UP000499080">
    <property type="component" value="Unassembled WGS sequence"/>
</dbReference>
<comment type="caution">
    <text evidence="9">The sequence shown here is derived from an EMBL/GenBank/DDBJ whole genome shotgun (WGS) entry which is preliminary data.</text>
</comment>
<evidence type="ECO:0000256" key="4">
    <source>
        <dbReference type="ARBA" id="ARBA00022827"/>
    </source>
</evidence>
<dbReference type="GO" id="GO:0005737">
    <property type="term" value="C:cytoplasm"/>
    <property type="evidence" value="ECO:0007669"/>
    <property type="project" value="TreeGrafter"/>
</dbReference>
<dbReference type="OrthoDB" id="435881at2759"/>
<dbReference type="GO" id="GO:0043153">
    <property type="term" value="P:entrainment of circadian clock by photoperiod"/>
    <property type="evidence" value="ECO:0007669"/>
    <property type="project" value="TreeGrafter"/>
</dbReference>
<feature type="binding site" evidence="5">
    <location>
        <begin position="391"/>
        <end position="398"/>
    </location>
    <ligand>
        <name>FAD</name>
        <dbReference type="ChEBI" id="CHEBI:57692"/>
    </ligand>
</feature>
<sequence>MRLHWYDDVTGKTNTMPQILTDMIYPLWGQPFFSHYWCRSYRFKSEGIFSHKKVRLTITVRSGKTFSRRCGPGLVQVPQFPCRRITPLLGAPVIAMSKTHGNSIHWFRKCLRLHDNPAFVEAVKNGKHFWPIFILDPWFVKNMKVGPNRWRFLVQSLRDLDESLKQFNSRLFVIRGKPTEVLPDAIKRWKIKYLTFESDTEPYAKARDEEIENLMRTLDVEVIKCCTNTLYDPEKIIAFNGKVPLTYQAFVNTADKIGLPSKPVPSVDQLKDLVKEQGRSTPVEDDHDVKYSVPTLKELNVNESELNPCLYPGGETEALARLERVTANQEYICKFEKPNTSPNSINPSTTVLSPYVKFGCLSARTFYYEIRDIYLKSKKGYSKPPVSLHGQLFWREFFYTAGSATPNFDQMIGNPVCKQIPWIDNDSFLQSWAHAQTGYPFIDAIMTQLRKEGWVHHLARHSVACFLTRGDLWVSWERGMKVFEELLLDADWSLNAGNWMWLSASAFFHQYYRVYSPIAFGKKTDKNGDYIRKYIPVLKKFPPEYIYEPWKAPKKLQEQLGCVIGKDYPSPIVDHDKVRVENLRRMDAVYKSKQENKDKDKKGSPSKSKESSVSKKAPSKGKRSLDENSQVKISKFLKNK</sequence>
<keyword evidence="4 5" id="KW-0274">FAD</keyword>
<dbReference type="PANTHER" id="PTHR11455:SF9">
    <property type="entry name" value="CRYPTOCHROME CIRCADIAN CLOCK 5 ISOFORM X1"/>
    <property type="match status" value="1"/>
</dbReference>
<comment type="cofactor">
    <cofactor evidence="5">
        <name>FAD</name>
        <dbReference type="ChEBI" id="CHEBI:57692"/>
    </cofactor>
    <text evidence="5">Binds 1 FAD per subunit.</text>
</comment>
<dbReference type="PROSITE" id="PS51645">
    <property type="entry name" value="PHR_CRY_ALPHA_BETA"/>
    <property type="match status" value="1"/>
</dbReference>
<evidence type="ECO:0000259" key="8">
    <source>
        <dbReference type="PROSITE" id="PS51645"/>
    </source>
</evidence>
<dbReference type="SUPFAM" id="SSF48173">
    <property type="entry name" value="Cryptochrome/photolyase FAD-binding domain"/>
    <property type="match status" value="1"/>
</dbReference>
<comment type="similarity">
    <text evidence="1">Belongs to the DNA photolyase class-1 family.</text>
</comment>
<evidence type="ECO:0000256" key="1">
    <source>
        <dbReference type="ARBA" id="ARBA00005862"/>
    </source>
</evidence>
<evidence type="ECO:0000313" key="9">
    <source>
        <dbReference type="EMBL" id="GBM67888.1"/>
    </source>
</evidence>
<dbReference type="Pfam" id="PF03441">
    <property type="entry name" value="FAD_binding_7"/>
    <property type="match status" value="1"/>
</dbReference>
<keyword evidence="3" id="KW-0547">Nucleotide-binding</keyword>
<dbReference type="SUPFAM" id="SSF52425">
    <property type="entry name" value="Cryptochrome/photolyase, N-terminal domain"/>
    <property type="match status" value="1"/>
</dbReference>
<reference evidence="9 10" key="1">
    <citation type="journal article" date="2019" name="Sci. Rep.">
        <title>Orb-weaving spider Araneus ventricosus genome elucidates the spidroin gene catalogue.</title>
        <authorList>
            <person name="Kono N."/>
            <person name="Nakamura H."/>
            <person name="Ohtoshi R."/>
            <person name="Moran D.A.P."/>
            <person name="Shinohara A."/>
            <person name="Yoshida Y."/>
            <person name="Fujiwara M."/>
            <person name="Mori M."/>
            <person name="Tomita M."/>
            <person name="Arakawa K."/>
        </authorList>
    </citation>
    <scope>NUCLEOTIDE SEQUENCE [LARGE SCALE GENOMIC DNA]</scope>
</reference>
<dbReference type="GO" id="GO:0005634">
    <property type="term" value="C:nucleus"/>
    <property type="evidence" value="ECO:0007669"/>
    <property type="project" value="TreeGrafter"/>
</dbReference>
<feature type="binding site" evidence="5">
    <location>
        <begin position="489"/>
        <end position="491"/>
    </location>
    <ligand>
        <name>FAD</name>
        <dbReference type="ChEBI" id="CHEBI:57692"/>
    </ligand>
</feature>
<dbReference type="GO" id="GO:0003677">
    <property type="term" value="F:DNA binding"/>
    <property type="evidence" value="ECO:0007669"/>
    <property type="project" value="TreeGrafter"/>
</dbReference>
<evidence type="ECO:0000256" key="5">
    <source>
        <dbReference type="PIRSR" id="PIRSR602081-1"/>
    </source>
</evidence>
<gene>
    <name evidence="9" type="primary">CRY1_1</name>
    <name evidence="9" type="ORF">AVEN_150312_2</name>
</gene>
<evidence type="ECO:0000256" key="3">
    <source>
        <dbReference type="ARBA" id="ARBA00022741"/>
    </source>
</evidence>
<evidence type="ECO:0000256" key="7">
    <source>
        <dbReference type="SAM" id="MobiDB-lite"/>
    </source>
</evidence>
<dbReference type="Pfam" id="PF00875">
    <property type="entry name" value="DNA_photolyase"/>
    <property type="match status" value="1"/>
</dbReference>
<dbReference type="FunFam" id="1.10.579.10:FF:000004">
    <property type="entry name" value="Cryptochrome-1"/>
    <property type="match status" value="1"/>
</dbReference>
<keyword evidence="10" id="KW-1185">Reference proteome</keyword>
<feature type="site" description="Electron transfer via tryptophanyl radical" evidence="6">
    <location>
        <position position="499"/>
    </location>
</feature>
<dbReference type="GO" id="GO:0003904">
    <property type="term" value="F:deoxyribodipyrimidine photo-lyase activity"/>
    <property type="evidence" value="ECO:0007669"/>
    <property type="project" value="TreeGrafter"/>
</dbReference>
<dbReference type="InterPro" id="IPR005101">
    <property type="entry name" value="Cryptochr/Photolyase_FAD-bd"/>
</dbReference>
<dbReference type="InterPro" id="IPR002081">
    <property type="entry name" value="Cryptochrome/DNA_photolyase_1"/>
</dbReference>
<dbReference type="InterPro" id="IPR014729">
    <property type="entry name" value="Rossmann-like_a/b/a_fold"/>
</dbReference>
<accession>A0A4Y2HRL5</accession>
<dbReference type="Gene3D" id="3.40.50.620">
    <property type="entry name" value="HUPs"/>
    <property type="match status" value="1"/>
</dbReference>
<evidence type="ECO:0000256" key="6">
    <source>
        <dbReference type="PIRSR" id="PIRSR602081-2"/>
    </source>
</evidence>
<dbReference type="InterPro" id="IPR036134">
    <property type="entry name" value="Crypto/Photolyase_FAD-like_sf"/>
</dbReference>
<dbReference type="GO" id="GO:0032922">
    <property type="term" value="P:circadian regulation of gene expression"/>
    <property type="evidence" value="ECO:0007669"/>
    <property type="project" value="TreeGrafter"/>
</dbReference>
<keyword evidence="2 5" id="KW-0285">Flavoprotein</keyword>
<evidence type="ECO:0000313" key="10">
    <source>
        <dbReference type="Proteomes" id="UP000499080"/>
    </source>
</evidence>